<dbReference type="GO" id="GO:0046872">
    <property type="term" value="F:metal ion binding"/>
    <property type="evidence" value="ECO:0007669"/>
    <property type="project" value="UniProtKB-UniRule"/>
</dbReference>
<evidence type="ECO:0000256" key="4">
    <source>
        <dbReference type="ARBA" id="ARBA00012094"/>
    </source>
</evidence>
<comment type="caution">
    <text evidence="18">The sequence shown here is derived from an EMBL/GenBank/DDBJ whole genome shotgun (WGS) entry which is preliminary data.</text>
</comment>
<protein>
    <recommendedName>
        <fullName evidence="5 15">Fumarylacetoacetase</fullName>
        <ecNumber evidence="4 15">3.7.1.2</ecNumber>
    </recommendedName>
    <alternativeName>
        <fullName evidence="15">Fumarylacetoacetate hydrolase</fullName>
    </alternativeName>
</protein>
<dbReference type="GO" id="GO:0006572">
    <property type="term" value="P:L-tyrosine catabolic process"/>
    <property type="evidence" value="ECO:0007669"/>
    <property type="project" value="UniProtKB-UniRule"/>
</dbReference>
<dbReference type="Proteomes" id="UP000695562">
    <property type="component" value="Unassembled WGS sequence"/>
</dbReference>
<dbReference type="GO" id="GO:0006559">
    <property type="term" value="P:L-phenylalanine catabolic process"/>
    <property type="evidence" value="ECO:0007669"/>
    <property type="project" value="UniProtKB-UniRule"/>
</dbReference>
<evidence type="ECO:0000259" key="16">
    <source>
        <dbReference type="Pfam" id="PF01557"/>
    </source>
</evidence>
<keyword evidence="7 15" id="KW-0378">Hydrolase</keyword>
<dbReference type="Gene3D" id="3.90.850.10">
    <property type="entry name" value="Fumarylacetoacetase-like, C-terminal domain"/>
    <property type="match status" value="1"/>
</dbReference>
<evidence type="ECO:0000256" key="14">
    <source>
        <dbReference type="PIRSR" id="PIRSR605959-3"/>
    </source>
</evidence>
<evidence type="ECO:0000256" key="11">
    <source>
        <dbReference type="ARBA" id="ARBA00023232"/>
    </source>
</evidence>
<feature type="binding site" evidence="13">
    <location>
        <position position="133"/>
    </location>
    <ligand>
        <name>substrate</name>
    </ligand>
</feature>
<evidence type="ECO:0000256" key="2">
    <source>
        <dbReference type="ARBA" id="ARBA00004782"/>
    </source>
</evidence>
<evidence type="ECO:0000256" key="5">
    <source>
        <dbReference type="ARBA" id="ARBA00014741"/>
    </source>
</evidence>
<evidence type="ECO:0000256" key="3">
    <source>
        <dbReference type="ARBA" id="ARBA00010211"/>
    </source>
</evidence>
<name>A0A8J4PPR3_9MYCE</name>
<dbReference type="SUPFAM" id="SSF56529">
    <property type="entry name" value="FAH"/>
    <property type="match status" value="1"/>
</dbReference>
<feature type="binding site" evidence="13">
    <location>
        <position position="249"/>
    </location>
    <ligand>
        <name>substrate</name>
    </ligand>
</feature>
<keyword evidence="6 14" id="KW-0479">Metal-binding</keyword>
<proteinExistence type="inferred from homology"/>
<feature type="active site" description="Proton acceptor" evidence="12">
    <location>
        <position position="138"/>
    </location>
</feature>
<keyword evidence="19" id="KW-1185">Reference proteome</keyword>
<comment type="pathway">
    <text evidence="2 15">Amino-acid degradation; L-phenylalanine degradation; acetoacetate and fumarate from L-phenylalanine: step 6/6.</text>
</comment>
<dbReference type="GO" id="GO:0004334">
    <property type="term" value="F:fumarylacetoacetase activity"/>
    <property type="evidence" value="ECO:0007669"/>
    <property type="project" value="UniProtKB-UniRule"/>
</dbReference>
<feature type="binding site" evidence="14">
    <location>
        <position position="131"/>
    </location>
    <ligand>
        <name>Ca(2+)</name>
        <dbReference type="ChEBI" id="CHEBI:29108"/>
    </ligand>
</feature>
<reference evidence="18" key="1">
    <citation type="submission" date="2020-01" db="EMBL/GenBank/DDBJ databases">
        <title>Development of genomics and gene disruption for Polysphondylium violaceum indicates a role for the polyketide synthase stlB in stalk morphogenesis.</title>
        <authorList>
            <person name="Narita B."/>
            <person name="Kawabe Y."/>
            <person name="Kin K."/>
            <person name="Saito T."/>
            <person name="Gibbs R."/>
            <person name="Kuspa A."/>
            <person name="Muzny D."/>
            <person name="Queller D."/>
            <person name="Richards S."/>
            <person name="Strassman J."/>
            <person name="Sucgang R."/>
            <person name="Worley K."/>
            <person name="Schaap P."/>
        </authorList>
    </citation>
    <scope>NUCLEOTIDE SEQUENCE</scope>
    <source>
        <strain evidence="18">QSvi11</strain>
    </source>
</reference>
<feature type="domain" description="Fumarylacetoacetase-like C-terminal" evidence="16">
    <location>
        <begin position="129"/>
        <end position="416"/>
    </location>
</feature>
<keyword evidence="9 14" id="KW-0460">Magnesium</keyword>
<feature type="binding site" evidence="14">
    <location>
        <position position="204"/>
    </location>
    <ligand>
        <name>Ca(2+)</name>
        <dbReference type="ChEBI" id="CHEBI:29108"/>
    </ligand>
</feature>
<evidence type="ECO:0000256" key="1">
    <source>
        <dbReference type="ARBA" id="ARBA00000353"/>
    </source>
</evidence>
<evidence type="ECO:0000256" key="6">
    <source>
        <dbReference type="ARBA" id="ARBA00022723"/>
    </source>
</evidence>
<feature type="binding site" evidence="14">
    <location>
        <position position="262"/>
    </location>
    <ligand>
        <name>Mg(2+)</name>
        <dbReference type="ChEBI" id="CHEBI:18420"/>
    </ligand>
</feature>
<organism evidence="18 19">
    <name type="scientific">Polysphondylium violaceum</name>
    <dbReference type="NCBI Taxonomy" id="133409"/>
    <lineage>
        <taxon>Eukaryota</taxon>
        <taxon>Amoebozoa</taxon>
        <taxon>Evosea</taxon>
        <taxon>Eumycetozoa</taxon>
        <taxon>Dictyostelia</taxon>
        <taxon>Dictyosteliales</taxon>
        <taxon>Dictyosteliaceae</taxon>
        <taxon>Polysphondylium</taxon>
    </lineage>
</organism>
<evidence type="ECO:0000313" key="19">
    <source>
        <dbReference type="Proteomes" id="UP000695562"/>
    </source>
</evidence>
<dbReference type="UniPathway" id="UPA00139">
    <property type="reaction ID" value="UER00341"/>
</dbReference>
<dbReference type="SUPFAM" id="SSF63433">
    <property type="entry name" value="Fumarylacetoacetate hydrolase, FAH, N-terminal domain"/>
    <property type="match status" value="1"/>
</dbReference>
<dbReference type="InterPro" id="IPR005959">
    <property type="entry name" value="Fumarylacetoacetase"/>
</dbReference>
<feature type="binding site" evidence="13">
    <location>
        <position position="147"/>
    </location>
    <ligand>
        <name>substrate</name>
    </ligand>
</feature>
<comment type="similarity">
    <text evidence="3 15">Belongs to the FAH family.</text>
</comment>
<evidence type="ECO:0000256" key="13">
    <source>
        <dbReference type="PIRSR" id="PIRSR605959-2"/>
    </source>
</evidence>
<evidence type="ECO:0000256" key="9">
    <source>
        <dbReference type="ARBA" id="ARBA00022842"/>
    </source>
</evidence>
<gene>
    <name evidence="18" type="ORF">CYY_008126</name>
</gene>
<dbReference type="EMBL" id="AJWJ01000476">
    <property type="protein sequence ID" value="KAF2070551.1"/>
    <property type="molecule type" value="Genomic_DNA"/>
</dbReference>
<dbReference type="OrthoDB" id="9971669at2759"/>
<dbReference type="Pfam" id="PF09298">
    <property type="entry name" value="FAA_hydrolase_N"/>
    <property type="match status" value="1"/>
</dbReference>
<evidence type="ECO:0000256" key="8">
    <source>
        <dbReference type="ARBA" id="ARBA00022837"/>
    </source>
</evidence>
<dbReference type="FunFam" id="3.90.850.10:FF:000004">
    <property type="entry name" value="Fumarylacetoacetase"/>
    <property type="match status" value="1"/>
</dbReference>
<dbReference type="Gene3D" id="2.30.30.230">
    <property type="entry name" value="Fumarylacetoacetase, N-terminal domain"/>
    <property type="match status" value="1"/>
</dbReference>
<feature type="binding site" evidence="14">
    <location>
        <position position="206"/>
    </location>
    <ligand>
        <name>Ca(2+)</name>
        <dbReference type="ChEBI" id="CHEBI:29108"/>
    </ligand>
</feature>
<keyword evidence="11 15" id="KW-0585">Phenylalanine catabolism</keyword>
<dbReference type="PANTHER" id="PTHR43069:SF2">
    <property type="entry name" value="FUMARYLACETOACETASE"/>
    <property type="match status" value="1"/>
</dbReference>
<dbReference type="FunFam" id="2.30.30.230:FF:000001">
    <property type="entry name" value="Fumarylacetoacetase"/>
    <property type="match status" value="1"/>
</dbReference>
<dbReference type="NCBIfam" id="TIGR01266">
    <property type="entry name" value="fum_ac_acetase"/>
    <property type="match status" value="1"/>
</dbReference>
<evidence type="ECO:0000256" key="12">
    <source>
        <dbReference type="PIRSR" id="PIRSR605959-1"/>
    </source>
</evidence>
<dbReference type="Pfam" id="PF01557">
    <property type="entry name" value="FAA_hydrolase"/>
    <property type="match status" value="1"/>
</dbReference>
<dbReference type="GO" id="GO:1902000">
    <property type="term" value="P:homogentisate catabolic process"/>
    <property type="evidence" value="ECO:0007669"/>
    <property type="project" value="TreeGrafter"/>
</dbReference>
<evidence type="ECO:0000256" key="7">
    <source>
        <dbReference type="ARBA" id="ARBA00022801"/>
    </source>
</evidence>
<dbReference type="AlphaFoldDB" id="A0A8J4PPR3"/>
<sequence>MANLKSFIEVGATSHFPIQNLPYGVFKPSQNDTPRIGVAIGDFVADLSAIADLSLFDGPLLKGTKVFHQDALNSFMSLGKPAWTEARKTLQSLLSAENPTIRDNKTFREKIFYSLCSVIMLLPANIGDYTDFYASKEHATNVGIMFRGKENALMPNWVHIPVGYHGRSSSIVVSGTNLKRPWGQTKGDDDAAPTFTTCKLLDFELEMAALIGVGNQLGEPIPIAKAKDHIFGLVLLNDWSARDIQKWEYVPLGPFLGKNFGSTISPWVVTMDALEPFAVSGPTQDPKPLSYLEEQGNNSYDVQLSVSLKSPKMTEPQTISNSNLKYMYWSLTQQLAHHSVNGCNLRTGDLLGTGTISGPTPDSFGSMLEICWKGTKPLSLSSGEERKFIQDGDTVTMTGVCKGDGYQIGFGECVGTILPANK</sequence>
<feature type="binding site" evidence="13">
    <location>
        <position position="355"/>
    </location>
    <ligand>
        <name>substrate</name>
    </ligand>
</feature>
<dbReference type="InterPro" id="IPR036462">
    <property type="entry name" value="Fumarylacetoacetase_N_sf"/>
</dbReference>
<comment type="catalytic activity">
    <reaction evidence="1 15">
        <text>4-fumarylacetoacetate + H2O = acetoacetate + fumarate + H(+)</text>
        <dbReference type="Rhea" id="RHEA:10244"/>
        <dbReference type="ChEBI" id="CHEBI:13705"/>
        <dbReference type="ChEBI" id="CHEBI:15377"/>
        <dbReference type="ChEBI" id="CHEBI:15378"/>
        <dbReference type="ChEBI" id="CHEBI:18034"/>
        <dbReference type="ChEBI" id="CHEBI:29806"/>
        <dbReference type="EC" id="3.7.1.2"/>
    </reaction>
</comment>
<comment type="cofactor">
    <cofactor evidence="15">
        <name>Mg(2+)</name>
        <dbReference type="ChEBI" id="CHEBI:18420"/>
    </cofactor>
    <cofactor evidence="15">
        <name>Ca(2+)</name>
        <dbReference type="ChEBI" id="CHEBI:29108"/>
    </cofactor>
</comment>
<evidence type="ECO:0000256" key="15">
    <source>
        <dbReference type="RuleBase" id="RU366008"/>
    </source>
</evidence>
<dbReference type="InterPro" id="IPR036663">
    <property type="entry name" value="Fumarylacetoacetase_C_sf"/>
</dbReference>
<dbReference type="InterPro" id="IPR015377">
    <property type="entry name" value="Fumarylacetoacetase_N"/>
</dbReference>
<dbReference type="InterPro" id="IPR011234">
    <property type="entry name" value="Fumarylacetoacetase-like_C"/>
</dbReference>
<keyword evidence="8 14" id="KW-0106">Calcium</keyword>
<evidence type="ECO:0000259" key="17">
    <source>
        <dbReference type="Pfam" id="PF09298"/>
    </source>
</evidence>
<accession>A0A8J4PPR3</accession>
<feature type="domain" description="Fumarylacetoacetase N-terminal" evidence="17">
    <location>
        <begin position="19"/>
        <end position="123"/>
    </location>
</feature>
<evidence type="ECO:0000256" key="10">
    <source>
        <dbReference type="ARBA" id="ARBA00022878"/>
    </source>
</evidence>
<dbReference type="PANTHER" id="PTHR43069">
    <property type="entry name" value="FUMARYLACETOACETASE"/>
    <property type="match status" value="1"/>
</dbReference>
<keyword evidence="10 15" id="KW-0828">Tyrosine catabolism</keyword>
<feature type="binding site" evidence="14">
    <location>
        <position position="238"/>
    </location>
    <ligand>
        <name>Mg(2+)</name>
        <dbReference type="ChEBI" id="CHEBI:18420"/>
    </ligand>
</feature>
<feature type="binding site" evidence="14">
    <location>
        <position position="258"/>
    </location>
    <ligand>
        <name>Mg(2+)</name>
        <dbReference type="ChEBI" id="CHEBI:18420"/>
    </ligand>
</feature>
<feature type="binding site" evidence="13">
    <location>
        <position position="245"/>
    </location>
    <ligand>
        <name>substrate</name>
    </ligand>
</feature>
<dbReference type="EC" id="3.7.1.2" evidence="4 15"/>
<feature type="binding site" evidence="14">
    <location>
        <position position="238"/>
    </location>
    <ligand>
        <name>Ca(2+)</name>
        <dbReference type="ChEBI" id="CHEBI:29108"/>
    </ligand>
</feature>
<evidence type="ECO:0000313" key="18">
    <source>
        <dbReference type="EMBL" id="KAF2070551.1"/>
    </source>
</evidence>